<sequence>MQNSTTVRPGRPKRATIIDRAVAIVGGFKDLQVRLEKYVVINGKSESTYGNHVRHLAHIALHFNENPLRLSSEQVTDYLFLKKKSEGVSKTFIF</sequence>
<evidence type="ECO:0000313" key="1">
    <source>
        <dbReference type="EMBL" id="SEA11149.1"/>
    </source>
</evidence>
<protein>
    <submittedName>
        <fullName evidence="1">Uncharacterized protein</fullName>
    </submittedName>
</protein>
<reference evidence="1 2" key="1">
    <citation type="submission" date="2016-10" db="EMBL/GenBank/DDBJ databases">
        <authorList>
            <person name="de Groot N.N."/>
        </authorList>
    </citation>
    <scope>NUCLEOTIDE SEQUENCE [LARGE SCALE GENOMIC DNA]</scope>
    <source>
        <strain evidence="1 2">Vu-144</strain>
    </source>
</reference>
<dbReference type="RefSeq" id="WP_091396660.1">
    <property type="nucleotide sequence ID" value="NZ_FNQY01000008.1"/>
</dbReference>
<organism evidence="1 2">
    <name type="scientific">Arachidicoccus rhizosphaerae</name>
    <dbReference type="NCBI Taxonomy" id="551991"/>
    <lineage>
        <taxon>Bacteria</taxon>
        <taxon>Pseudomonadati</taxon>
        <taxon>Bacteroidota</taxon>
        <taxon>Chitinophagia</taxon>
        <taxon>Chitinophagales</taxon>
        <taxon>Chitinophagaceae</taxon>
        <taxon>Arachidicoccus</taxon>
    </lineage>
</organism>
<dbReference type="EMBL" id="FNQY01000008">
    <property type="protein sequence ID" value="SEA11149.1"/>
    <property type="molecule type" value="Genomic_DNA"/>
</dbReference>
<keyword evidence="2" id="KW-1185">Reference proteome</keyword>
<dbReference type="Proteomes" id="UP000199041">
    <property type="component" value="Unassembled WGS sequence"/>
</dbReference>
<accession>A0A1H3YHQ3</accession>
<evidence type="ECO:0000313" key="2">
    <source>
        <dbReference type="Proteomes" id="UP000199041"/>
    </source>
</evidence>
<dbReference type="STRING" id="551991.SAMN05192529_10894"/>
<dbReference type="AlphaFoldDB" id="A0A1H3YHQ3"/>
<name>A0A1H3YHQ3_9BACT</name>
<proteinExistence type="predicted"/>
<dbReference type="OrthoDB" id="9801717at2"/>
<gene>
    <name evidence="1" type="ORF">SAMN05192529_10894</name>
</gene>